<feature type="binding site" evidence="10">
    <location>
        <position position="202"/>
    </location>
    <ligand>
        <name>5-aminolevulinate</name>
        <dbReference type="ChEBI" id="CHEBI:356416"/>
        <label>1</label>
    </ligand>
</feature>
<evidence type="ECO:0000313" key="16">
    <source>
        <dbReference type="Proteomes" id="UP000255328"/>
    </source>
</evidence>
<feature type="binding site" evidence="10">
    <location>
        <position position="309"/>
    </location>
    <ligand>
        <name>5-aminolevulinate</name>
        <dbReference type="ChEBI" id="CHEBI:356416"/>
        <label>2</label>
    </ligand>
</feature>
<evidence type="ECO:0000256" key="8">
    <source>
        <dbReference type="ARBA" id="ARBA00047651"/>
    </source>
</evidence>
<dbReference type="PANTHER" id="PTHR11458">
    <property type="entry name" value="DELTA-AMINOLEVULINIC ACID DEHYDRATASE"/>
    <property type="match status" value="1"/>
</dbReference>
<feature type="binding site" evidence="10">
    <location>
        <position position="214"/>
    </location>
    <ligand>
        <name>5-aminolevulinate</name>
        <dbReference type="ChEBI" id="CHEBI:356416"/>
        <label>1</label>
    </ligand>
</feature>
<protein>
    <recommendedName>
        <fullName evidence="4 13">Delta-aminolevulinic acid dehydratase</fullName>
        <ecNumber evidence="3 13">4.2.1.24</ecNumber>
    </recommendedName>
</protein>
<keyword evidence="7 13" id="KW-0627">Porphyrin biosynthesis</keyword>
<feature type="binding site" evidence="11">
    <location>
        <position position="127"/>
    </location>
    <ligand>
        <name>Zn(2+)</name>
        <dbReference type="ChEBI" id="CHEBI:29105"/>
        <note>catalytic</note>
    </ligand>
</feature>
<dbReference type="UniPathway" id="UPA00251">
    <property type="reaction ID" value="UER00318"/>
</dbReference>
<dbReference type="InterPro" id="IPR001731">
    <property type="entry name" value="ALAD"/>
</dbReference>
<feature type="binding site" evidence="12">
    <location>
        <position position="230"/>
    </location>
    <ligand>
        <name>Mg(2+)</name>
        <dbReference type="ChEBI" id="CHEBI:18420"/>
    </ligand>
</feature>
<dbReference type="CDD" id="cd00384">
    <property type="entry name" value="ALAD_PBGS"/>
    <property type="match status" value="1"/>
</dbReference>
<dbReference type="GO" id="GO:0008270">
    <property type="term" value="F:zinc ion binding"/>
    <property type="evidence" value="ECO:0007669"/>
    <property type="project" value="TreeGrafter"/>
</dbReference>
<dbReference type="GO" id="GO:0006782">
    <property type="term" value="P:protoporphyrinogen IX biosynthetic process"/>
    <property type="evidence" value="ECO:0007669"/>
    <property type="project" value="UniProtKB-UniPathway"/>
</dbReference>
<dbReference type="PRINTS" id="PR00144">
    <property type="entry name" value="DALDHYDRTASE"/>
</dbReference>
<proteinExistence type="inferred from homology"/>
<evidence type="ECO:0000256" key="6">
    <source>
        <dbReference type="ARBA" id="ARBA00023239"/>
    </source>
</evidence>
<feature type="binding site" evidence="10">
    <location>
        <position position="270"/>
    </location>
    <ligand>
        <name>5-aminolevulinate</name>
        <dbReference type="ChEBI" id="CHEBI:356416"/>
        <label>2</label>
    </ligand>
</feature>
<feature type="binding site" evidence="11">
    <location>
        <position position="119"/>
    </location>
    <ligand>
        <name>Zn(2+)</name>
        <dbReference type="ChEBI" id="CHEBI:29105"/>
        <note>catalytic</note>
    </ligand>
</feature>
<keyword evidence="11" id="KW-0479">Metal-binding</keyword>
<keyword evidence="16" id="KW-1185">Reference proteome</keyword>
<dbReference type="InterPro" id="IPR013785">
    <property type="entry name" value="Aldolase_TIM"/>
</dbReference>
<evidence type="ECO:0000256" key="7">
    <source>
        <dbReference type="ARBA" id="ARBA00023244"/>
    </source>
</evidence>
<dbReference type="OrthoDB" id="9805001at2"/>
<dbReference type="RefSeq" id="WP_115271169.1">
    <property type="nucleotide sequence ID" value="NZ_CASFEE010000028.1"/>
</dbReference>
<evidence type="ECO:0000256" key="13">
    <source>
        <dbReference type="RuleBase" id="RU000515"/>
    </source>
</evidence>
<gene>
    <name evidence="15" type="primary">hemB</name>
    <name evidence="15" type="ORF">NCTC10723_01696</name>
</gene>
<dbReference type="Proteomes" id="UP000255328">
    <property type="component" value="Unassembled WGS sequence"/>
</dbReference>
<dbReference type="PROSITE" id="PS00169">
    <property type="entry name" value="D_ALA_DEHYDRATASE"/>
    <property type="match status" value="1"/>
</dbReference>
<reference evidence="15 16" key="1">
    <citation type="submission" date="2018-06" db="EMBL/GenBank/DDBJ databases">
        <authorList>
            <consortium name="Pathogen Informatics"/>
            <person name="Doyle S."/>
        </authorList>
    </citation>
    <scope>NUCLEOTIDE SEQUENCE [LARGE SCALE GENOMIC DNA]</scope>
    <source>
        <strain evidence="15 16">NCTC10723</strain>
    </source>
</reference>
<dbReference type="AlphaFoldDB" id="A0A377GYY4"/>
<dbReference type="EC" id="4.2.1.24" evidence="3 13"/>
<evidence type="ECO:0000256" key="9">
    <source>
        <dbReference type="PIRSR" id="PIRSR001415-1"/>
    </source>
</evidence>
<dbReference type="NCBIfam" id="NF006762">
    <property type="entry name" value="PRK09283.1"/>
    <property type="match status" value="1"/>
</dbReference>
<dbReference type="SUPFAM" id="SSF51569">
    <property type="entry name" value="Aldolase"/>
    <property type="match status" value="1"/>
</dbReference>
<dbReference type="GO" id="GO:0004655">
    <property type="term" value="F:porphobilinogen synthase activity"/>
    <property type="evidence" value="ECO:0007669"/>
    <property type="project" value="UniProtKB-EC"/>
</dbReference>
<comment type="similarity">
    <text evidence="2 14">Belongs to the ALAD family.</text>
</comment>
<keyword evidence="6 13" id="KW-0456">Lyase</keyword>
<dbReference type="Gene3D" id="3.20.20.70">
    <property type="entry name" value="Aldolase class I"/>
    <property type="match status" value="1"/>
</dbReference>
<name>A0A377GYY4_9FUSO</name>
<evidence type="ECO:0000256" key="2">
    <source>
        <dbReference type="ARBA" id="ARBA00008055"/>
    </source>
</evidence>
<organism evidence="15 16">
    <name type="scientific">Fusobacterium necrogenes</name>
    <dbReference type="NCBI Taxonomy" id="858"/>
    <lineage>
        <taxon>Bacteria</taxon>
        <taxon>Fusobacteriati</taxon>
        <taxon>Fusobacteriota</taxon>
        <taxon>Fusobacteriia</taxon>
        <taxon>Fusobacteriales</taxon>
        <taxon>Fusobacteriaceae</taxon>
        <taxon>Fusobacterium</taxon>
    </lineage>
</organism>
<dbReference type="PIRSF" id="PIRSF001415">
    <property type="entry name" value="Porphbilin_synth"/>
    <property type="match status" value="1"/>
</dbReference>
<evidence type="ECO:0000256" key="11">
    <source>
        <dbReference type="PIRSR" id="PIRSR001415-3"/>
    </source>
</evidence>
<evidence type="ECO:0000256" key="12">
    <source>
        <dbReference type="PIRSR" id="PIRSR001415-5"/>
    </source>
</evidence>
<sequence length="325" mass="36848">MFIRTRRLRSSKTMRNMVKNITLSIDEFIYPLFIEEGKNIKEEITSMPGQYRFSIDRLGEELQELKELGIKSLLLFGIPKEKDAIGSGAYAENGIIQETIRYIKKNYPEFLIITDVCMCEYTSHGHCGILDGCDVKNDETLKSLAKIALSHAKAGADIVAPSDMMDGRIQVIRENLDINGFEYIPIMSYSVKYASNYYGPFREAADSAPSFGDRKTYQMDFRNSKEYYREVDSDIKEGADFIMVKPALAYLDIIHALKDLSLPLVAYNVSGEYSMVKAAAQNGWINEKGIVMENMYALKRAGVNLIITYHAKEIAQWVKNGEITL</sequence>
<evidence type="ECO:0000256" key="5">
    <source>
        <dbReference type="ARBA" id="ARBA00023133"/>
    </source>
</evidence>
<keyword evidence="5" id="KW-0350">Heme biosynthesis</keyword>
<dbReference type="GO" id="GO:0005829">
    <property type="term" value="C:cytosol"/>
    <property type="evidence" value="ECO:0007669"/>
    <property type="project" value="TreeGrafter"/>
</dbReference>
<comment type="catalytic activity">
    <reaction evidence="8 13">
        <text>2 5-aminolevulinate = porphobilinogen + 2 H2O + H(+)</text>
        <dbReference type="Rhea" id="RHEA:24064"/>
        <dbReference type="ChEBI" id="CHEBI:15377"/>
        <dbReference type="ChEBI" id="CHEBI:15378"/>
        <dbReference type="ChEBI" id="CHEBI:58126"/>
        <dbReference type="ChEBI" id="CHEBI:356416"/>
        <dbReference type="EC" id="4.2.1.24"/>
    </reaction>
</comment>
<dbReference type="PANTHER" id="PTHR11458:SF0">
    <property type="entry name" value="DELTA-AMINOLEVULINIC ACID DEHYDRATASE"/>
    <property type="match status" value="1"/>
</dbReference>
<evidence type="ECO:0000256" key="1">
    <source>
        <dbReference type="ARBA" id="ARBA00004694"/>
    </source>
</evidence>
<comment type="subunit">
    <text evidence="13">Homooctamer.</text>
</comment>
<dbReference type="InterPro" id="IPR030656">
    <property type="entry name" value="ALAD_AS"/>
</dbReference>
<dbReference type="FunFam" id="3.20.20.70:FF:000019">
    <property type="entry name" value="Delta-aminolevulinic acid dehydratase"/>
    <property type="match status" value="1"/>
</dbReference>
<dbReference type="SMART" id="SM01004">
    <property type="entry name" value="ALAD"/>
    <property type="match status" value="1"/>
</dbReference>
<keyword evidence="11" id="KW-0862">Zinc</keyword>
<evidence type="ECO:0000256" key="14">
    <source>
        <dbReference type="RuleBase" id="RU004161"/>
    </source>
</evidence>
<feature type="active site" description="Schiff-base intermediate with substrate" evidence="9">
    <location>
        <position position="192"/>
    </location>
</feature>
<feature type="binding site" evidence="11">
    <location>
        <position position="117"/>
    </location>
    <ligand>
        <name>Zn(2+)</name>
        <dbReference type="ChEBI" id="CHEBI:29105"/>
        <note>catalytic</note>
    </ligand>
</feature>
<evidence type="ECO:0000256" key="3">
    <source>
        <dbReference type="ARBA" id="ARBA00012053"/>
    </source>
</evidence>
<dbReference type="EMBL" id="UGGU01000003">
    <property type="protein sequence ID" value="STO32207.1"/>
    <property type="molecule type" value="Genomic_DNA"/>
</dbReference>
<comment type="pathway">
    <text evidence="1">Porphyrin-containing compound metabolism; protoporphyrin-IX biosynthesis; coproporphyrinogen-III from 5-aminolevulinate: step 1/4.</text>
</comment>
<feature type="active site" description="Schiff-base intermediate with substrate" evidence="9">
    <location>
        <position position="245"/>
    </location>
</feature>
<evidence type="ECO:0000256" key="10">
    <source>
        <dbReference type="PIRSR" id="PIRSR001415-2"/>
    </source>
</evidence>
<dbReference type="Pfam" id="PF00490">
    <property type="entry name" value="ALAD"/>
    <property type="match status" value="1"/>
</dbReference>
<keyword evidence="12" id="KW-0460">Magnesium</keyword>
<evidence type="ECO:0000313" key="15">
    <source>
        <dbReference type="EMBL" id="STO32207.1"/>
    </source>
</evidence>
<accession>A0A377GYY4</accession>
<evidence type="ECO:0000256" key="4">
    <source>
        <dbReference type="ARBA" id="ARBA00020771"/>
    </source>
</evidence>